<keyword evidence="3" id="KW-1185">Reference proteome</keyword>
<evidence type="ECO:0000313" key="5">
    <source>
        <dbReference type="RefSeq" id="XP_022327042.1"/>
    </source>
</evidence>
<dbReference type="Gene3D" id="1.10.750.10">
    <property type="entry name" value="von Hippel-Lindau disease tumour suppressor, alpha domain"/>
    <property type="match status" value="1"/>
</dbReference>
<dbReference type="SUPFAM" id="SSF49468">
    <property type="entry name" value="VHL"/>
    <property type="match status" value="1"/>
</dbReference>
<dbReference type="InterPro" id="IPR036208">
    <property type="entry name" value="VHL_sf"/>
</dbReference>
<feature type="domain" description="von Hippel-Lindau disease tumour suppressor beta" evidence="2">
    <location>
        <begin position="14"/>
        <end position="88"/>
    </location>
</feature>
<dbReference type="InterPro" id="IPR022772">
    <property type="entry name" value="VHL_tumour_suppress_b/a_dom"/>
</dbReference>
<protein>
    <submittedName>
        <fullName evidence="4 5">von Hippel-Lindau disease tumor suppressor-like</fullName>
    </submittedName>
</protein>
<dbReference type="InterPro" id="IPR024053">
    <property type="entry name" value="VHL_beta_dom"/>
</dbReference>
<dbReference type="CDD" id="cd05468">
    <property type="entry name" value="pVHL"/>
    <property type="match status" value="1"/>
</dbReference>
<dbReference type="InterPro" id="IPR037139">
    <property type="entry name" value="VHL_alpha_dom_sf"/>
</dbReference>
<evidence type="ECO:0000259" key="2">
    <source>
        <dbReference type="Pfam" id="PF01847"/>
    </source>
</evidence>
<evidence type="ECO:0000313" key="3">
    <source>
        <dbReference type="Proteomes" id="UP000694844"/>
    </source>
</evidence>
<dbReference type="GeneID" id="111126589"/>
<dbReference type="RefSeq" id="XP_022327042.1">
    <property type="nucleotide sequence ID" value="XM_022471334.1"/>
</dbReference>
<reference evidence="4 5" key="1">
    <citation type="submission" date="2025-04" db="UniProtKB">
        <authorList>
            <consortium name="RefSeq"/>
        </authorList>
    </citation>
    <scope>IDENTIFICATION</scope>
    <source>
        <tissue evidence="4 5">Whole sample</tissue>
    </source>
</reference>
<dbReference type="KEGG" id="cvn:111126589"/>
<dbReference type="Gene3D" id="2.60.40.780">
    <property type="entry name" value="von Hippel-Lindau disease tumour suppressor, beta domain"/>
    <property type="match status" value="1"/>
</dbReference>
<gene>
    <name evidence="4 5" type="primary">LOC111126589</name>
</gene>
<dbReference type="AlphaFoldDB" id="A0A8B8DFX8"/>
<dbReference type="FunFam" id="2.60.40.780:FF:000001">
    <property type="entry name" value="von Hippel-Lindau disease tumor suppressor"/>
    <property type="match status" value="1"/>
</dbReference>
<name>A0A8B8DFX8_CRAVI</name>
<accession>A0A8B8DFX8</accession>
<dbReference type="OrthoDB" id="413400at2759"/>
<proteinExistence type="inferred from homology"/>
<evidence type="ECO:0000313" key="4">
    <source>
        <dbReference type="RefSeq" id="XP_022327041.1"/>
    </source>
</evidence>
<comment type="similarity">
    <text evidence="1">Belongs to the VHL family.</text>
</comment>
<dbReference type="RefSeq" id="XP_022327041.1">
    <property type="nucleotide sequence ID" value="XM_022471333.1"/>
</dbReference>
<dbReference type="Pfam" id="PF01847">
    <property type="entry name" value="VHL"/>
    <property type="match status" value="1"/>
</dbReference>
<sequence length="167" mass="19276">MATASVRQGVEVRRSKKSVICSLVRFQNRTDRGVDIIWLNYEGARVKYRTLQAYEFVDVNTYVGHPWIFLDVESGERLVVDLKSVYEPTTGWVPGQWPPFRKVVNITIPIYSLKDTCIRFFRKHLPKDKLHKLDLPGSLLQEMQERYDTPTIASGLRSTAVVRPPVI</sequence>
<dbReference type="Proteomes" id="UP000694844">
    <property type="component" value="Chromosome 3"/>
</dbReference>
<organism evidence="3 5">
    <name type="scientific">Crassostrea virginica</name>
    <name type="common">Eastern oyster</name>
    <dbReference type="NCBI Taxonomy" id="6565"/>
    <lineage>
        <taxon>Eukaryota</taxon>
        <taxon>Metazoa</taxon>
        <taxon>Spiralia</taxon>
        <taxon>Lophotrochozoa</taxon>
        <taxon>Mollusca</taxon>
        <taxon>Bivalvia</taxon>
        <taxon>Autobranchia</taxon>
        <taxon>Pteriomorphia</taxon>
        <taxon>Ostreida</taxon>
        <taxon>Ostreoidea</taxon>
        <taxon>Ostreidae</taxon>
        <taxon>Crassostrea</taxon>
    </lineage>
</organism>
<evidence type="ECO:0000256" key="1">
    <source>
        <dbReference type="ARBA" id="ARBA00010057"/>
    </source>
</evidence>
<dbReference type="InterPro" id="IPR037140">
    <property type="entry name" value="VHL_beta_dom_sf"/>
</dbReference>